<dbReference type="PANTHER" id="PTHR47053">
    <property type="entry name" value="MUREIN DD-ENDOPEPTIDASE MEPH-RELATED"/>
    <property type="match status" value="1"/>
</dbReference>
<evidence type="ECO:0000256" key="3">
    <source>
        <dbReference type="ARBA" id="ARBA00022801"/>
    </source>
</evidence>
<dbReference type="PROSITE" id="PS51935">
    <property type="entry name" value="NLPC_P60"/>
    <property type="match status" value="1"/>
</dbReference>
<dbReference type="GO" id="GO:0008234">
    <property type="term" value="F:cysteine-type peptidase activity"/>
    <property type="evidence" value="ECO:0007669"/>
    <property type="project" value="UniProtKB-KW"/>
</dbReference>
<dbReference type="AlphaFoldDB" id="A0AAV4LAL8"/>
<dbReference type="InterPro" id="IPR038765">
    <property type="entry name" value="Papain-like_cys_pep_sf"/>
</dbReference>
<gene>
    <name evidence="7" type="ORF">DNHGIG_02320</name>
</gene>
<sequence length="180" mass="20214">MFSPSHSRLLLPFVMVISSISLILLISSEVPYAYKQVKVETANKQSKPQDITRKSYENTGSEVVMIAKRYIGTPYQWGGGRPNGFDCSGFVQYVMRQAGISIPRITYEQYKFGDPVDRKQLQKGDLVFFQTDPPGASHVGIYAGNQTFIQADATKGVKISSLEHSYWKHSYLGARRVILP</sequence>
<dbReference type="PANTHER" id="PTHR47053:SF1">
    <property type="entry name" value="MUREIN DD-ENDOPEPTIDASE MEPH-RELATED"/>
    <property type="match status" value="1"/>
</dbReference>
<dbReference type="RefSeq" id="WP_282197949.1">
    <property type="nucleotide sequence ID" value="NZ_BOQE01000001.1"/>
</dbReference>
<dbReference type="InterPro" id="IPR000064">
    <property type="entry name" value="NLP_P60_dom"/>
</dbReference>
<keyword evidence="5" id="KW-1133">Transmembrane helix</keyword>
<dbReference type="SUPFAM" id="SSF54001">
    <property type="entry name" value="Cysteine proteinases"/>
    <property type="match status" value="1"/>
</dbReference>
<dbReference type="Proteomes" id="UP001057291">
    <property type="component" value="Unassembled WGS sequence"/>
</dbReference>
<keyword evidence="5" id="KW-0812">Transmembrane</keyword>
<evidence type="ECO:0000256" key="1">
    <source>
        <dbReference type="ARBA" id="ARBA00007074"/>
    </source>
</evidence>
<evidence type="ECO:0000313" key="7">
    <source>
        <dbReference type="EMBL" id="GIM44683.1"/>
    </source>
</evidence>
<keyword evidence="8" id="KW-1185">Reference proteome</keyword>
<reference evidence="7" key="1">
    <citation type="journal article" date="2023" name="Int. J. Syst. Evol. Microbiol.">
        <title>Collibacillus ludicampi gen. nov., sp. nov., a new soil bacterium of the family Alicyclobacillaceae.</title>
        <authorList>
            <person name="Jojima T."/>
            <person name="Ioku Y."/>
            <person name="Fukuta Y."/>
            <person name="Shirasaka N."/>
            <person name="Matsumura Y."/>
            <person name="Mori M."/>
        </authorList>
    </citation>
    <scope>NUCLEOTIDE SEQUENCE</scope>
    <source>
        <strain evidence="7">TP075</strain>
    </source>
</reference>
<comment type="similarity">
    <text evidence="1">Belongs to the peptidase C40 family.</text>
</comment>
<name>A0AAV4LAL8_9BACL</name>
<keyword evidence="3" id="KW-0378">Hydrolase</keyword>
<feature type="transmembrane region" description="Helical" evidence="5">
    <location>
        <begin position="6"/>
        <end position="26"/>
    </location>
</feature>
<evidence type="ECO:0000256" key="5">
    <source>
        <dbReference type="SAM" id="Phobius"/>
    </source>
</evidence>
<feature type="domain" description="NlpC/P60" evidence="6">
    <location>
        <begin position="57"/>
        <end position="178"/>
    </location>
</feature>
<keyword evidence="2" id="KW-0645">Protease</keyword>
<organism evidence="7 8">
    <name type="scientific">Collibacillus ludicampi</name>
    <dbReference type="NCBI Taxonomy" id="2771369"/>
    <lineage>
        <taxon>Bacteria</taxon>
        <taxon>Bacillati</taxon>
        <taxon>Bacillota</taxon>
        <taxon>Bacilli</taxon>
        <taxon>Bacillales</taxon>
        <taxon>Alicyclobacillaceae</taxon>
        <taxon>Collibacillus</taxon>
    </lineage>
</organism>
<dbReference type="Pfam" id="PF00877">
    <property type="entry name" value="NLPC_P60"/>
    <property type="match status" value="1"/>
</dbReference>
<comment type="caution">
    <text evidence="7">The sequence shown here is derived from an EMBL/GenBank/DDBJ whole genome shotgun (WGS) entry which is preliminary data.</text>
</comment>
<dbReference type="GO" id="GO:0006508">
    <property type="term" value="P:proteolysis"/>
    <property type="evidence" value="ECO:0007669"/>
    <property type="project" value="UniProtKB-KW"/>
</dbReference>
<evidence type="ECO:0000256" key="2">
    <source>
        <dbReference type="ARBA" id="ARBA00022670"/>
    </source>
</evidence>
<keyword evidence="4" id="KW-0788">Thiol protease</keyword>
<proteinExistence type="inferred from homology"/>
<dbReference type="EMBL" id="BOQE01000001">
    <property type="protein sequence ID" value="GIM44683.1"/>
    <property type="molecule type" value="Genomic_DNA"/>
</dbReference>
<dbReference type="Gene3D" id="3.90.1720.10">
    <property type="entry name" value="endopeptidase domain like (from Nostoc punctiforme)"/>
    <property type="match status" value="1"/>
</dbReference>
<keyword evidence="5" id="KW-0472">Membrane</keyword>
<evidence type="ECO:0000256" key="4">
    <source>
        <dbReference type="ARBA" id="ARBA00022807"/>
    </source>
</evidence>
<evidence type="ECO:0000259" key="6">
    <source>
        <dbReference type="PROSITE" id="PS51935"/>
    </source>
</evidence>
<evidence type="ECO:0000313" key="8">
    <source>
        <dbReference type="Proteomes" id="UP001057291"/>
    </source>
</evidence>
<dbReference type="InterPro" id="IPR051202">
    <property type="entry name" value="Peptidase_C40"/>
</dbReference>
<accession>A0AAV4LAL8</accession>
<protein>
    <recommendedName>
        <fullName evidence="6">NlpC/P60 domain-containing protein</fullName>
    </recommendedName>
</protein>